<feature type="domain" description="DUF4806" evidence="1">
    <location>
        <begin position="212"/>
        <end position="276"/>
    </location>
</feature>
<keyword evidence="3" id="KW-1185">Reference proteome</keyword>
<dbReference type="PANTHER" id="PTHR34153:SF2">
    <property type="entry name" value="SI:CH211-262H13.3-RELATED"/>
    <property type="match status" value="1"/>
</dbReference>
<evidence type="ECO:0000313" key="3">
    <source>
        <dbReference type="Proteomes" id="UP001353858"/>
    </source>
</evidence>
<proteinExistence type="predicted"/>
<organism evidence="2 3">
    <name type="scientific">Aquatica leii</name>
    <dbReference type="NCBI Taxonomy" id="1421715"/>
    <lineage>
        <taxon>Eukaryota</taxon>
        <taxon>Metazoa</taxon>
        <taxon>Ecdysozoa</taxon>
        <taxon>Arthropoda</taxon>
        <taxon>Hexapoda</taxon>
        <taxon>Insecta</taxon>
        <taxon>Pterygota</taxon>
        <taxon>Neoptera</taxon>
        <taxon>Endopterygota</taxon>
        <taxon>Coleoptera</taxon>
        <taxon>Polyphaga</taxon>
        <taxon>Elateriformia</taxon>
        <taxon>Elateroidea</taxon>
        <taxon>Lampyridae</taxon>
        <taxon>Luciolinae</taxon>
        <taxon>Aquatica</taxon>
    </lineage>
</organism>
<dbReference type="Proteomes" id="UP001353858">
    <property type="component" value="Unassembled WGS sequence"/>
</dbReference>
<gene>
    <name evidence="2" type="ORF">RN001_015217</name>
</gene>
<comment type="caution">
    <text evidence="2">The sequence shown here is derived from an EMBL/GenBank/DDBJ whole genome shotgun (WGS) entry which is preliminary data.</text>
</comment>
<sequence length="313" mass="36267">MEYAVVSFVEKEGSFSEIPTNWLTEENTMCWWPKSKAAASFMTRKAMPDYSSWTKHRVVVQGFYPNLERARRVAEFDSSSADEEIRNQKRKIRKPKMIYPTVTTDEESSRSSVLTPPPQPITHLSVHELDLSDVPIITQEQFDSGDADINQFENIQTETNEIPYTLESEKIYEMLISINLHVKSVDERLKKMEFRQNGQHINLEMANTFTDTLPITNLEAVEKFEELLSNKPNNQAFITFMHGIGGRNIKENINRMLKTCFTNEMATRCSWLGQRGNFRMCDLRIIAVLKNVIKNIYKDVTDKEFECSQPSLD</sequence>
<evidence type="ECO:0000313" key="2">
    <source>
        <dbReference type="EMBL" id="KAK4873188.1"/>
    </source>
</evidence>
<dbReference type="EMBL" id="JARPUR010000007">
    <property type="protein sequence ID" value="KAK4873188.1"/>
    <property type="molecule type" value="Genomic_DNA"/>
</dbReference>
<protein>
    <recommendedName>
        <fullName evidence="1">DUF4806 domain-containing protein</fullName>
    </recommendedName>
</protein>
<evidence type="ECO:0000259" key="1">
    <source>
        <dbReference type="Pfam" id="PF16064"/>
    </source>
</evidence>
<dbReference type="Pfam" id="PF16064">
    <property type="entry name" value="DUF4806"/>
    <property type="match status" value="1"/>
</dbReference>
<accession>A0AAN7P1I0</accession>
<reference evidence="3" key="1">
    <citation type="submission" date="2023-01" db="EMBL/GenBank/DDBJ databases">
        <title>Key to firefly adult light organ development and bioluminescence: homeobox transcription factors regulate luciferase expression and transportation to peroxisome.</title>
        <authorList>
            <person name="Fu X."/>
        </authorList>
    </citation>
    <scope>NUCLEOTIDE SEQUENCE [LARGE SCALE GENOMIC DNA]</scope>
</reference>
<dbReference type="PANTHER" id="PTHR34153">
    <property type="entry name" value="SI:CH211-262H13.3-RELATED-RELATED"/>
    <property type="match status" value="1"/>
</dbReference>
<dbReference type="InterPro" id="IPR032071">
    <property type="entry name" value="DUF4806"/>
</dbReference>
<name>A0AAN7P1I0_9COLE</name>
<dbReference type="AlphaFoldDB" id="A0AAN7P1I0"/>